<reference evidence="1" key="1">
    <citation type="journal article" date="2023" name="Int. J. Syst. Evol. Microbiol.">
        <title>Mesoterricola silvestris gen. nov., sp. nov., Mesoterricola sediminis sp. nov., Geothrix oryzae sp. nov., Geothrix edaphica sp. nov., Geothrix rubra sp. nov., and Geothrix limicola sp. nov., six novel members of Acidobacteriota isolated from soils.</title>
        <authorList>
            <person name="Itoh H."/>
            <person name="Sugisawa Y."/>
            <person name="Mise K."/>
            <person name="Xu Z."/>
            <person name="Kuniyasu M."/>
            <person name="Ushijima N."/>
            <person name="Kawano K."/>
            <person name="Kobayashi E."/>
            <person name="Shiratori Y."/>
            <person name="Masuda Y."/>
            <person name="Senoo K."/>
        </authorList>
    </citation>
    <scope>NUCLEOTIDE SEQUENCE</scope>
    <source>
        <strain evidence="1">W786</strain>
    </source>
</reference>
<proteinExistence type="predicted"/>
<dbReference type="EMBL" id="AP027081">
    <property type="protein sequence ID" value="BDU76400.1"/>
    <property type="molecule type" value="Genomic_DNA"/>
</dbReference>
<accession>A0AA48KCU0</accession>
<gene>
    <name evidence="1" type="ORF">METESE_13580</name>
</gene>
<evidence type="ECO:0000313" key="2">
    <source>
        <dbReference type="Proteomes" id="UP001228113"/>
    </source>
</evidence>
<name>A0AA48KCU0_9BACT</name>
<evidence type="ECO:0000313" key="1">
    <source>
        <dbReference type="EMBL" id="BDU76400.1"/>
    </source>
</evidence>
<keyword evidence="2" id="KW-1185">Reference proteome</keyword>
<organism evidence="1 2">
    <name type="scientific">Mesoterricola sediminis</name>
    <dbReference type="NCBI Taxonomy" id="2927980"/>
    <lineage>
        <taxon>Bacteria</taxon>
        <taxon>Pseudomonadati</taxon>
        <taxon>Acidobacteriota</taxon>
        <taxon>Holophagae</taxon>
        <taxon>Holophagales</taxon>
        <taxon>Holophagaceae</taxon>
        <taxon>Mesoterricola</taxon>
    </lineage>
</organism>
<dbReference type="KEGG" id="msea:METESE_13580"/>
<dbReference type="RefSeq" id="WP_316411379.1">
    <property type="nucleotide sequence ID" value="NZ_AP027081.1"/>
</dbReference>
<dbReference type="Proteomes" id="UP001228113">
    <property type="component" value="Chromosome"/>
</dbReference>
<sequence length="40" mass="4466">MATRKVGRSAITGEFVSMKEVQKHPKTTIVQKVKIPKKGK</sequence>
<protein>
    <submittedName>
        <fullName evidence="1">Uncharacterized protein</fullName>
    </submittedName>
</protein>
<dbReference type="AlphaFoldDB" id="A0AA48KCU0"/>